<comment type="caution">
    <text evidence="3">The sequence shown here is derived from an EMBL/GenBank/DDBJ whole genome shotgun (WGS) entry which is preliminary data.</text>
</comment>
<dbReference type="PANTHER" id="PTHR30023">
    <property type="entry name" value="D-ALANYL-D-ALANINE CARBOXYPEPTIDASE"/>
    <property type="match status" value="1"/>
</dbReference>
<dbReference type="InterPro" id="IPR012338">
    <property type="entry name" value="Beta-lactam/transpept-like"/>
</dbReference>
<evidence type="ECO:0000313" key="3">
    <source>
        <dbReference type="EMBL" id="MFD1861743.1"/>
    </source>
</evidence>
<dbReference type="Proteomes" id="UP001597273">
    <property type="component" value="Unassembled WGS sequence"/>
</dbReference>
<dbReference type="GO" id="GO:0009002">
    <property type="term" value="F:serine-type D-Ala-D-Ala carboxypeptidase activity"/>
    <property type="evidence" value="ECO:0007669"/>
    <property type="project" value="UniProtKB-EC"/>
</dbReference>
<reference evidence="4" key="1">
    <citation type="journal article" date="2019" name="Int. J. Syst. Evol. Microbiol.">
        <title>The Global Catalogue of Microorganisms (GCM) 10K type strain sequencing project: providing services to taxonomists for standard genome sequencing and annotation.</title>
        <authorList>
            <consortium name="The Broad Institute Genomics Platform"/>
            <consortium name="The Broad Institute Genome Sequencing Center for Infectious Disease"/>
            <person name="Wu L."/>
            <person name="Ma J."/>
        </authorList>
    </citation>
    <scope>NUCLEOTIDE SEQUENCE [LARGE SCALE GENOMIC DNA]</scope>
    <source>
        <strain evidence="4">CGMCC 1.15475</strain>
    </source>
</reference>
<dbReference type="NCBIfam" id="TIGR00666">
    <property type="entry name" value="PBP4"/>
    <property type="match status" value="1"/>
</dbReference>
<dbReference type="PANTHER" id="PTHR30023:SF0">
    <property type="entry name" value="PENICILLIN-SENSITIVE CARBOXYPEPTIDASE A"/>
    <property type="match status" value="1"/>
</dbReference>
<evidence type="ECO:0000313" key="4">
    <source>
        <dbReference type="Proteomes" id="UP001597273"/>
    </source>
</evidence>
<dbReference type="EMBL" id="JBHUFW010000002">
    <property type="protein sequence ID" value="MFD1861743.1"/>
    <property type="molecule type" value="Genomic_DNA"/>
</dbReference>
<keyword evidence="4" id="KW-1185">Reference proteome</keyword>
<gene>
    <name evidence="3" type="primary">dacB</name>
    <name evidence="3" type="ORF">ACFSDB_02325</name>
</gene>
<evidence type="ECO:0000256" key="2">
    <source>
        <dbReference type="ARBA" id="ARBA00022801"/>
    </source>
</evidence>
<dbReference type="Gene3D" id="3.40.710.10">
    <property type="entry name" value="DD-peptidase/beta-lactamase superfamily"/>
    <property type="match status" value="2"/>
</dbReference>
<keyword evidence="2 3" id="KW-0378">Hydrolase</keyword>
<keyword evidence="3" id="KW-0645">Protease</keyword>
<dbReference type="Pfam" id="PF02113">
    <property type="entry name" value="Peptidase_S13"/>
    <property type="match status" value="1"/>
</dbReference>
<dbReference type="EC" id="3.4.16.4" evidence="3"/>
<evidence type="ECO:0000256" key="1">
    <source>
        <dbReference type="ARBA" id="ARBA00006096"/>
    </source>
</evidence>
<sequence>MLCFFHLKEKGDGKVEKKQSVKWGVPLLLAAALVISPVQLNDAGQSAGADGEYAALANDINKILQDERIKGATTGVSIRKADTGELIYDHFGDSRLTPASNMKLFSGMAALDTLGEDYRFSTEVHTDGRIDGEVLQGNLYLKGKGDPTLLQKDFEAFAAELKSQGIHKVKGDLVGDDTWYDDERLSEDITWKDERYYYGAEVSALTASPNEDYDAGSVIVEVNPGDAAGAETIVTLAPHTDYVNVINNTTTVAAGSKKTVSIIRAHGSNDIIIEGEMPLGGSRSREWIAVTEPSGYALDLFENALIAEGIQLIGNSELKMGAAPEGTTLLAKRQSMPLRELYIPFMKLSNNGHAEVLVKEMGRVVSDEGSWEAGLEVVEDVAADLGVDTDTILLRDGSGMSHVNMVPANEISALLYGGQKEEWHGAFVNSLPVAGAPERFVGGTLRNRMKNSAAAGNVSAKTGSLTGVSSLSGYAETGDGEKLIFSIVINNDLATVTPVEDAIATAIAKYEKE</sequence>
<dbReference type="PRINTS" id="PR00922">
    <property type="entry name" value="DADACBPTASE3"/>
</dbReference>
<dbReference type="Gene3D" id="3.50.80.20">
    <property type="entry name" value="D-Ala-D-Ala carboxypeptidase C, peptidase S13"/>
    <property type="match status" value="1"/>
</dbReference>
<keyword evidence="3" id="KW-0121">Carboxypeptidase</keyword>
<name>A0ABW4QDT6_9BACL</name>
<protein>
    <submittedName>
        <fullName evidence="3">D-alanyl-D-alanine carboxypeptidase/D-alanyl-D-alanine-endopeptidase</fullName>
        <ecNumber evidence="3">3.4.16.4</ecNumber>
    </submittedName>
</protein>
<dbReference type="InterPro" id="IPR000667">
    <property type="entry name" value="Peptidase_S13"/>
</dbReference>
<accession>A0ABW4QDT6</accession>
<comment type="similarity">
    <text evidence="1">Belongs to the peptidase S13 family.</text>
</comment>
<proteinExistence type="inferred from homology"/>
<dbReference type="SUPFAM" id="SSF56601">
    <property type="entry name" value="beta-lactamase/transpeptidase-like"/>
    <property type="match status" value="1"/>
</dbReference>
<organism evidence="3 4">
    <name type="scientific">Planococcus chinensis</name>
    <dbReference type="NCBI Taxonomy" id="272917"/>
    <lineage>
        <taxon>Bacteria</taxon>
        <taxon>Bacillati</taxon>
        <taxon>Bacillota</taxon>
        <taxon>Bacilli</taxon>
        <taxon>Bacillales</taxon>
        <taxon>Caryophanaceae</taxon>
        <taxon>Planococcus</taxon>
    </lineage>
</organism>
<dbReference type="RefSeq" id="WP_204891217.1">
    <property type="nucleotide sequence ID" value="NZ_JBHUFW010000002.1"/>
</dbReference>